<dbReference type="Proteomes" id="UP000811545">
    <property type="component" value="Unassembled WGS sequence"/>
</dbReference>
<dbReference type="EMBL" id="QLTW01000027">
    <property type="protein sequence ID" value="MBT9144867.1"/>
    <property type="molecule type" value="Genomic_DNA"/>
</dbReference>
<feature type="domain" description="PatA-like N-terminal" evidence="1">
    <location>
        <begin position="4"/>
        <end position="103"/>
    </location>
</feature>
<evidence type="ECO:0000313" key="2">
    <source>
        <dbReference type="EMBL" id="MBT9144867.1"/>
    </source>
</evidence>
<accession>A0A9E2F1M6</accession>
<dbReference type="InterPro" id="IPR025497">
    <property type="entry name" value="PatA-like_N"/>
</dbReference>
<protein>
    <recommendedName>
        <fullName evidence="1">PatA-like N-terminal domain-containing protein</fullName>
    </recommendedName>
</protein>
<evidence type="ECO:0000313" key="3">
    <source>
        <dbReference type="Proteomes" id="UP000811545"/>
    </source>
</evidence>
<sequence length="278" mass="31054">MSLEGSLKSFGLEELLGMLSWGKKTGKLVLRTDNEVGEVFLKGGIPSHAQVGQIKGEDALFHVFLWMDGNFSFDTDISSPVESINMPVEMIIKEAGERKRRWEEVQTRIPNFDVTLEPISELEKDHIILSADEWIILPMIFNRKTIKSINLTSPLGSYRSVMAVHSLIEQGVFSIGQRTVREGFYELITELKPEGIISTSSTEESAFVSLPLIKELQDKSWFTSENFKIEIEATPGKTVSMMVKGRVGLKDDRIQLPAAVLSRLSIKPGDKVKVSPSV</sequence>
<organism evidence="2 3">
    <name type="scientific">Psychracetigena formicireducens</name>
    <dbReference type="NCBI Taxonomy" id="2986056"/>
    <lineage>
        <taxon>Bacteria</taxon>
        <taxon>Bacillati</taxon>
        <taxon>Candidatus Lithacetigenota</taxon>
        <taxon>Candidatus Psychracetigena</taxon>
    </lineage>
</organism>
<gene>
    <name evidence="2" type="ORF">DDT42_00723</name>
</gene>
<reference evidence="2 3" key="1">
    <citation type="journal article" date="2021" name="bioRxiv">
        <title>Unique metabolic strategies in Hadean analogues reveal hints for primordial physiology.</title>
        <authorList>
            <person name="Nobu M.K."/>
            <person name="Nakai R."/>
            <person name="Tamazawa S."/>
            <person name="Mori H."/>
            <person name="Toyoda A."/>
            <person name="Ijiri A."/>
            <person name="Suzuki S."/>
            <person name="Kurokawa K."/>
            <person name="Kamagata Y."/>
            <person name="Tamaki H."/>
        </authorList>
    </citation>
    <scope>NUCLEOTIDE SEQUENCE [LARGE SCALE GENOMIC DNA]</scope>
    <source>
        <strain evidence="2">BS525</strain>
    </source>
</reference>
<dbReference type="PANTHER" id="PTHR36304">
    <property type="entry name" value="DOMAIN GTPASE-ACTIVATING PROTEIN, PUTATIVE-RELATED-RELATED"/>
    <property type="match status" value="1"/>
</dbReference>
<dbReference type="AlphaFoldDB" id="A0A9E2F1M6"/>
<comment type="caution">
    <text evidence="2">The sequence shown here is derived from an EMBL/GenBank/DDBJ whole genome shotgun (WGS) entry which is preliminary data.</text>
</comment>
<proteinExistence type="predicted"/>
<evidence type="ECO:0000259" key="1">
    <source>
        <dbReference type="Pfam" id="PF14332"/>
    </source>
</evidence>
<name>A0A9E2F1M6_PSYF1</name>
<dbReference type="Pfam" id="PF14332">
    <property type="entry name" value="DUF4388"/>
    <property type="match status" value="1"/>
</dbReference>
<dbReference type="PANTHER" id="PTHR36304:SF4">
    <property type="entry name" value="DUF4388 DOMAIN-CONTAINING PROTEIN"/>
    <property type="match status" value="1"/>
</dbReference>